<dbReference type="OrthoDB" id="7362103at2"/>
<organism evidence="3 4">
    <name type="scientific">Larkinella punicea</name>
    <dbReference type="NCBI Taxonomy" id="2315727"/>
    <lineage>
        <taxon>Bacteria</taxon>
        <taxon>Pseudomonadati</taxon>
        <taxon>Bacteroidota</taxon>
        <taxon>Cytophagia</taxon>
        <taxon>Cytophagales</taxon>
        <taxon>Spirosomataceae</taxon>
        <taxon>Larkinella</taxon>
    </lineage>
</organism>
<evidence type="ECO:0000256" key="1">
    <source>
        <dbReference type="ARBA" id="ARBA00022729"/>
    </source>
</evidence>
<dbReference type="EMBL" id="QOWE01000006">
    <property type="protein sequence ID" value="RCR70062.1"/>
    <property type="molecule type" value="Genomic_DNA"/>
</dbReference>
<feature type="domain" description="DUF4174" evidence="2">
    <location>
        <begin position="27"/>
        <end position="136"/>
    </location>
</feature>
<comment type="caution">
    <text evidence="3">The sequence shown here is derived from an EMBL/GenBank/DDBJ whole genome shotgun (WGS) entry which is preliminary data.</text>
</comment>
<keyword evidence="4" id="KW-1185">Reference proteome</keyword>
<reference evidence="3 4" key="1">
    <citation type="submission" date="2018-07" db="EMBL/GenBank/DDBJ databases">
        <title>Genome analysis of Larkinella rosea.</title>
        <authorList>
            <person name="Zhou Z."/>
            <person name="Wang G."/>
        </authorList>
    </citation>
    <scope>NUCLEOTIDE SEQUENCE [LARGE SCALE GENOMIC DNA]</scope>
    <source>
        <strain evidence="4">zzj9</strain>
    </source>
</reference>
<sequence length="140" mass="15831">MGVLLSMTLVGVTENNGFQKKSLKTVLDEKRNDRRILLVYGTDPAQPAFLQQQKILQTEKAGLDERDLDVIMLTAAELPESDRQFLAKNAFQLTPADVFKGWLIGKDGGVKHTFKKTIKPGEVFRIIDSMPMRQAETRRQ</sequence>
<gene>
    <name evidence="3" type="ORF">DUE52_08365</name>
</gene>
<name>A0A368JRG3_9BACT</name>
<dbReference type="Proteomes" id="UP000253383">
    <property type="component" value="Unassembled WGS sequence"/>
</dbReference>
<dbReference type="InterPro" id="IPR025232">
    <property type="entry name" value="DUF4174"/>
</dbReference>
<proteinExistence type="predicted"/>
<dbReference type="AlphaFoldDB" id="A0A368JRG3"/>
<dbReference type="Pfam" id="PF13778">
    <property type="entry name" value="DUF4174"/>
    <property type="match status" value="1"/>
</dbReference>
<protein>
    <submittedName>
        <fullName evidence="3">DUF4174 domain-containing protein</fullName>
    </submittedName>
</protein>
<accession>A0A368JRG3</accession>
<evidence type="ECO:0000313" key="3">
    <source>
        <dbReference type="EMBL" id="RCR70062.1"/>
    </source>
</evidence>
<evidence type="ECO:0000259" key="2">
    <source>
        <dbReference type="Pfam" id="PF13778"/>
    </source>
</evidence>
<evidence type="ECO:0000313" key="4">
    <source>
        <dbReference type="Proteomes" id="UP000253383"/>
    </source>
</evidence>
<keyword evidence="1" id="KW-0732">Signal</keyword>